<dbReference type="Proteomes" id="UP000031449">
    <property type="component" value="Plasmid unnamed"/>
</dbReference>
<dbReference type="EMBL" id="CP009417">
    <property type="protein sequence ID" value="AJD93673.1"/>
    <property type="molecule type" value="Genomic_DNA"/>
</dbReference>
<geneLocation type="plasmid" evidence="2"/>
<gene>
    <name evidence="1" type="ORF">JMA_43560</name>
</gene>
<evidence type="ECO:0000313" key="1">
    <source>
        <dbReference type="EMBL" id="AJD93673.1"/>
    </source>
</evidence>
<sequence length="117" mass="13762">MRRKLQEIEEFRGTFTGVFVRMGGKRGYKGILPTLLLKDVRNQEGEIMTDHLWFNFTKGFQELREIREGDVIQFDARVKPYEKGYKGRRVNVYDSSIQLDYKLSHPTKISKVNKECG</sequence>
<evidence type="ECO:0008006" key="3">
    <source>
        <dbReference type="Google" id="ProtNLM"/>
    </source>
</evidence>
<proteinExistence type="predicted"/>
<keyword evidence="2" id="KW-1185">Reference proteome</keyword>
<organism evidence="1 2">
    <name type="scientific">Jeotgalibacillus malaysiensis</name>
    <dbReference type="NCBI Taxonomy" id="1508404"/>
    <lineage>
        <taxon>Bacteria</taxon>
        <taxon>Bacillati</taxon>
        <taxon>Bacillota</taxon>
        <taxon>Bacilli</taxon>
        <taxon>Bacillales</taxon>
        <taxon>Caryophanaceae</taxon>
        <taxon>Jeotgalibacillus</taxon>
    </lineage>
</organism>
<dbReference type="KEGG" id="jeo:JMA_43560"/>
<name>A0A0B5AYS9_9BACL</name>
<keyword evidence="1" id="KW-0614">Plasmid</keyword>
<dbReference type="BioCyc" id="JESP1508404:G14D9-13679-MONOMER"/>
<dbReference type="AlphaFoldDB" id="A0A0B5AYS9"/>
<accession>A0A0B5AYS9</accession>
<evidence type="ECO:0000313" key="2">
    <source>
        <dbReference type="Proteomes" id="UP000031449"/>
    </source>
</evidence>
<dbReference type="OrthoDB" id="2990146at2"/>
<protein>
    <recommendedName>
        <fullName evidence="3">Single-stranded DNA-binding protein</fullName>
    </recommendedName>
</protein>
<reference evidence="1 2" key="1">
    <citation type="submission" date="2014-08" db="EMBL/GenBank/DDBJ databases">
        <title>Complete genome of a marine bacteria Jeotgalibacillus malaysiensis.</title>
        <authorList>
            <person name="Yaakop A.S."/>
            <person name="Chan K.-G."/>
            <person name="Goh K.M."/>
        </authorList>
    </citation>
    <scope>NUCLEOTIDE SEQUENCE [LARGE SCALE GENOMIC DNA]</scope>
    <source>
        <strain evidence="1 2">D5</strain>
        <plasmid evidence="2">Plasmid</plasmid>
    </source>
</reference>
<dbReference type="HOGENOM" id="CLU_133187_1_0_9"/>